<dbReference type="GO" id="GO:0003676">
    <property type="term" value="F:nucleic acid binding"/>
    <property type="evidence" value="ECO:0007669"/>
    <property type="project" value="InterPro"/>
</dbReference>
<name>A0A4Y2L6K5_ARAVE</name>
<dbReference type="Proteomes" id="UP000499080">
    <property type="component" value="Unassembled WGS sequence"/>
</dbReference>
<dbReference type="OrthoDB" id="6436917at2759"/>
<reference evidence="1 2" key="1">
    <citation type="journal article" date="2019" name="Sci. Rep.">
        <title>Orb-weaving spider Araneus ventricosus genome elucidates the spidroin gene catalogue.</title>
        <authorList>
            <person name="Kono N."/>
            <person name="Nakamura H."/>
            <person name="Ohtoshi R."/>
            <person name="Moran D.A.P."/>
            <person name="Shinohara A."/>
            <person name="Yoshida Y."/>
            <person name="Fujiwara M."/>
            <person name="Mori M."/>
            <person name="Tomita M."/>
            <person name="Arakawa K."/>
        </authorList>
    </citation>
    <scope>NUCLEOTIDE SEQUENCE [LARGE SCALE GENOMIC DNA]</scope>
</reference>
<evidence type="ECO:0000313" key="2">
    <source>
        <dbReference type="Proteomes" id="UP000499080"/>
    </source>
</evidence>
<organism evidence="1 2">
    <name type="scientific">Araneus ventricosus</name>
    <name type="common">Orbweaver spider</name>
    <name type="synonym">Epeira ventricosa</name>
    <dbReference type="NCBI Taxonomy" id="182803"/>
    <lineage>
        <taxon>Eukaryota</taxon>
        <taxon>Metazoa</taxon>
        <taxon>Ecdysozoa</taxon>
        <taxon>Arthropoda</taxon>
        <taxon>Chelicerata</taxon>
        <taxon>Arachnida</taxon>
        <taxon>Araneae</taxon>
        <taxon>Araneomorphae</taxon>
        <taxon>Entelegynae</taxon>
        <taxon>Araneoidea</taxon>
        <taxon>Araneidae</taxon>
        <taxon>Araneus</taxon>
    </lineage>
</organism>
<gene>
    <name evidence="1" type="ORF">AVEN_10647_1</name>
</gene>
<evidence type="ECO:0000313" key="1">
    <source>
        <dbReference type="EMBL" id="GBN10164.1"/>
    </source>
</evidence>
<dbReference type="InterPro" id="IPR036397">
    <property type="entry name" value="RNaseH_sf"/>
</dbReference>
<dbReference type="PANTHER" id="PTHR47326">
    <property type="entry name" value="TRANSPOSABLE ELEMENT TC3 TRANSPOSASE-LIKE PROTEIN"/>
    <property type="match status" value="1"/>
</dbReference>
<sequence length="93" mass="10609">MASEATLPHTKLSYYGSWSPNIPQWIGGGAVMAWPPQSPDITPLDFYSWGYAKQHVHSERINDINHLKQRLSLCYTRRPYPCVGRTGLSFRCV</sequence>
<dbReference type="AlphaFoldDB" id="A0A4Y2L6K5"/>
<dbReference type="PANTHER" id="PTHR47326:SF1">
    <property type="entry name" value="HTH PSQ-TYPE DOMAIN-CONTAINING PROTEIN"/>
    <property type="match status" value="1"/>
</dbReference>
<keyword evidence="2" id="KW-1185">Reference proteome</keyword>
<proteinExistence type="predicted"/>
<dbReference type="Gene3D" id="3.30.420.10">
    <property type="entry name" value="Ribonuclease H-like superfamily/Ribonuclease H"/>
    <property type="match status" value="1"/>
</dbReference>
<accession>A0A4Y2L6K5</accession>
<dbReference type="EMBL" id="BGPR01005437">
    <property type="protein sequence ID" value="GBN10164.1"/>
    <property type="molecule type" value="Genomic_DNA"/>
</dbReference>
<protein>
    <submittedName>
        <fullName evidence="1">Uncharacterized protein</fullName>
    </submittedName>
</protein>
<comment type="caution">
    <text evidence="1">The sequence shown here is derived from an EMBL/GenBank/DDBJ whole genome shotgun (WGS) entry which is preliminary data.</text>
</comment>